<protein>
    <submittedName>
        <fullName evidence="6">Restriction endonuclease subunit S</fullName>
        <ecNumber evidence="6">3.1.21.-</ecNumber>
    </submittedName>
</protein>
<feature type="domain" description="Type I restriction modification DNA specificity" evidence="5">
    <location>
        <begin position="8"/>
        <end position="181"/>
    </location>
</feature>
<dbReference type="SUPFAM" id="SSF116734">
    <property type="entry name" value="DNA methylase specificity domain"/>
    <property type="match status" value="2"/>
</dbReference>
<dbReference type="EC" id="3.1.21.-" evidence="6"/>
<dbReference type="PANTHER" id="PTHR30408">
    <property type="entry name" value="TYPE-1 RESTRICTION ENZYME ECOKI SPECIFICITY PROTEIN"/>
    <property type="match status" value="1"/>
</dbReference>
<keyword evidence="6" id="KW-0255">Endonuclease</keyword>
<comment type="similarity">
    <text evidence="1">Belongs to the type-I restriction system S methylase family.</text>
</comment>
<dbReference type="Pfam" id="PF01420">
    <property type="entry name" value="Methylase_S"/>
    <property type="match status" value="2"/>
</dbReference>
<evidence type="ECO:0000256" key="1">
    <source>
        <dbReference type="ARBA" id="ARBA00010923"/>
    </source>
</evidence>
<keyword evidence="6" id="KW-0378">Hydrolase</keyword>
<evidence type="ECO:0000259" key="5">
    <source>
        <dbReference type="Pfam" id="PF01420"/>
    </source>
</evidence>
<evidence type="ECO:0000313" key="6">
    <source>
        <dbReference type="EMBL" id="MFC3933085.1"/>
    </source>
</evidence>
<comment type="caution">
    <text evidence="6">The sequence shown here is derived from an EMBL/GenBank/DDBJ whole genome shotgun (WGS) entry which is preliminary data.</text>
</comment>
<dbReference type="RefSeq" id="WP_238385808.1">
    <property type="nucleotide sequence ID" value="NZ_JAMXAX010000007.1"/>
</dbReference>
<dbReference type="Proteomes" id="UP001595693">
    <property type="component" value="Unassembled WGS sequence"/>
</dbReference>
<dbReference type="EMBL" id="JBHSAJ010000001">
    <property type="protein sequence ID" value="MFC3933085.1"/>
    <property type="molecule type" value="Genomic_DNA"/>
</dbReference>
<evidence type="ECO:0000313" key="7">
    <source>
        <dbReference type="Proteomes" id="UP001595693"/>
    </source>
</evidence>
<evidence type="ECO:0000256" key="3">
    <source>
        <dbReference type="ARBA" id="ARBA00023125"/>
    </source>
</evidence>
<keyword evidence="4" id="KW-0175">Coiled coil</keyword>
<keyword evidence="2" id="KW-0680">Restriction system</keyword>
<dbReference type="PANTHER" id="PTHR30408:SF12">
    <property type="entry name" value="TYPE I RESTRICTION ENZYME MJAVIII SPECIFICITY SUBUNIT"/>
    <property type="match status" value="1"/>
</dbReference>
<dbReference type="GO" id="GO:0004519">
    <property type="term" value="F:endonuclease activity"/>
    <property type="evidence" value="ECO:0007669"/>
    <property type="project" value="UniProtKB-KW"/>
</dbReference>
<keyword evidence="7" id="KW-1185">Reference proteome</keyword>
<evidence type="ECO:0000256" key="4">
    <source>
        <dbReference type="SAM" id="Coils"/>
    </source>
</evidence>
<proteinExistence type="inferred from homology"/>
<reference evidence="7" key="1">
    <citation type="journal article" date="2019" name="Int. J. Syst. Evol. Microbiol.">
        <title>The Global Catalogue of Microorganisms (GCM) 10K type strain sequencing project: providing services to taxonomists for standard genome sequencing and annotation.</title>
        <authorList>
            <consortium name="The Broad Institute Genomics Platform"/>
            <consortium name="The Broad Institute Genome Sequencing Center for Infectious Disease"/>
            <person name="Wu L."/>
            <person name="Ma J."/>
        </authorList>
    </citation>
    <scope>NUCLEOTIDE SEQUENCE [LARGE SCALE GENOMIC DNA]</scope>
    <source>
        <strain evidence="7">CCUG 2113</strain>
    </source>
</reference>
<feature type="domain" description="Type I restriction modification DNA specificity" evidence="5">
    <location>
        <begin position="211"/>
        <end position="366"/>
    </location>
</feature>
<keyword evidence="6" id="KW-0540">Nuclease</keyword>
<keyword evidence="3" id="KW-0238">DNA-binding</keyword>
<sequence length="404" mass="44844">MTGLAFARLGDVAQYLRGINFKPDDVVPVGTPGTVACMRTKNIQESLDCSDVWGVSEGFVRRPEQILKEGDILVSSANSWNLVGKCCWIPSLPWKSSFGGFVSALRADPAQLSPRFLYWWFSSDRTQALLRSFGQKTTNISNLSAERCMNLRVPLPALPEQRRIAAILDQADALRAKRREALAQLDSLTQSIFIEMFGDPVSNTKGWPDSTKLGQVAHIVSGVTKGRNLTGKTTRTVPYLAVANVQDKSLSLSAVKVIEATEDEISRYRLELDDLLLTEGGDPDKLGRGTLWKNELPECIHQNHIFRVRLTSDKLTPLFLNWLVGSQRGKKFFLRSAKQTTGIASINMTQLRSFPLLLPPIELQRRFTQHAAALAEQQSSHVASLAALDALFASLQHRAFRGEL</sequence>
<dbReference type="GO" id="GO:0016787">
    <property type="term" value="F:hydrolase activity"/>
    <property type="evidence" value="ECO:0007669"/>
    <property type="project" value="UniProtKB-KW"/>
</dbReference>
<gene>
    <name evidence="6" type="ORF">ACFOW3_00430</name>
</gene>
<organism evidence="6 7">
    <name type="scientific">Acidovorax facilis</name>
    <dbReference type="NCBI Taxonomy" id="12917"/>
    <lineage>
        <taxon>Bacteria</taxon>
        <taxon>Pseudomonadati</taxon>
        <taxon>Pseudomonadota</taxon>
        <taxon>Betaproteobacteria</taxon>
        <taxon>Burkholderiales</taxon>
        <taxon>Comamonadaceae</taxon>
        <taxon>Acidovorax</taxon>
    </lineage>
</organism>
<feature type="coiled-coil region" evidence="4">
    <location>
        <begin position="164"/>
        <end position="191"/>
    </location>
</feature>
<name>A0ABV8D453_9BURK</name>
<dbReference type="InterPro" id="IPR000055">
    <property type="entry name" value="Restrct_endonuc_typeI_TRD"/>
</dbReference>
<dbReference type="CDD" id="cd17252">
    <property type="entry name" value="RMtype1_S_EcoKI-TRD1-CR1_like"/>
    <property type="match status" value="1"/>
</dbReference>
<dbReference type="InterPro" id="IPR044946">
    <property type="entry name" value="Restrct_endonuc_typeI_TRD_sf"/>
</dbReference>
<dbReference type="Gene3D" id="3.90.220.20">
    <property type="entry name" value="DNA methylase specificity domains"/>
    <property type="match status" value="2"/>
</dbReference>
<evidence type="ECO:0000256" key="2">
    <source>
        <dbReference type="ARBA" id="ARBA00022747"/>
    </source>
</evidence>
<dbReference type="CDD" id="cd17253">
    <property type="entry name" value="RMtype1_S_Eco933I-TRD2-CR2_like"/>
    <property type="match status" value="1"/>
</dbReference>
<accession>A0ABV8D453</accession>
<dbReference type="InterPro" id="IPR052021">
    <property type="entry name" value="Type-I_RS_S_subunit"/>
</dbReference>